<dbReference type="SMART" id="SM00066">
    <property type="entry name" value="GAL4"/>
    <property type="match status" value="1"/>
</dbReference>
<dbReference type="Gene3D" id="4.10.240.10">
    <property type="entry name" value="Zn(2)-C6 fungal-type DNA-binding domain"/>
    <property type="match status" value="1"/>
</dbReference>
<feature type="region of interest" description="Disordered" evidence="3">
    <location>
        <begin position="541"/>
        <end position="575"/>
    </location>
</feature>
<organism evidence="5 6">
    <name type="scientific">Scytalidium lignicola</name>
    <name type="common">Hyphomycete</name>
    <dbReference type="NCBI Taxonomy" id="5539"/>
    <lineage>
        <taxon>Eukaryota</taxon>
        <taxon>Fungi</taxon>
        <taxon>Dikarya</taxon>
        <taxon>Ascomycota</taxon>
        <taxon>Pezizomycotina</taxon>
        <taxon>Leotiomycetes</taxon>
        <taxon>Leotiomycetes incertae sedis</taxon>
        <taxon>Scytalidium</taxon>
    </lineage>
</organism>
<dbReference type="STRING" id="5539.A0A3E2GWM0"/>
<comment type="caution">
    <text evidence="5">The sequence shown here is derived from an EMBL/GenBank/DDBJ whole genome shotgun (WGS) entry which is preliminary data.</text>
</comment>
<accession>A0A3E2GWM0</accession>
<feature type="non-terminal residue" evidence="5">
    <location>
        <position position="976"/>
    </location>
</feature>
<dbReference type="OrthoDB" id="3973241at2759"/>
<evidence type="ECO:0000259" key="4">
    <source>
        <dbReference type="PROSITE" id="PS50048"/>
    </source>
</evidence>
<feature type="compositionally biased region" description="Acidic residues" evidence="3">
    <location>
        <begin position="327"/>
        <end position="338"/>
    </location>
</feature>
<dbReference type="Pfam" id="PF03357">
    <property type="entry name" value="Snf7"/>
    <property type="match status" value="1"/>
</dbReference>
<dbReference type="InterPro" id="IPR053157">
    <property type="entry name" value="Sterol_Uptake_Regulator"/>
</dbReference>
<sequence>MNRLFGAKSSAPKPNLNQAISNVDERVASIDVKLASINAELQAYQTKLSKMRDGPGKTAIKQKALKVLQRRKMYEGQRDQLQQQVWNMEQAGMMTENLKNVMTTVDAMKQTNKTLKQQYGKINIDKIERMQDEMADLMDIGNDIQESISRSYDIPEDVDEAELDAELEALGEEVEFEVGGAESTPSFMLDEVPEFVDEPPQKADQHNNPQHQNRIKNVQEDLVSLEHAIITRAKLDNSEDGPHEDERAGTVKCVHILPPAQPTPHFQRGRRRISPNPEMEHRPRSYKDTEEDDLDEQPRNDHVHPGCHRGSVSHETTASSLDREGETITDDEDFEATDDQWNKVVGSTPPSLEDVEGSGDGEACDKNDGGGEGRVISGAYARQVNFTAMDVGRKIENEVSQPVKNVIVRIVIPAPGQLHRNTCRDDAAPPRARFVASAGTRLAEHTTDTTRPNPQDALQSHRKRTTSDSARSNSVAEGPMRDDEHRALPALLPPPQEPPSDPAKQRPFNSNSSGSSPADAIVANASVNADANNANNAAAITAQAQSQTPPPNHASSAAAPSQLAVKPRRPHHKSRTGCIQCKQRKVKCDETKPTCKKCDHYGTTCSYLQTHPLHRSLTHVDTTAAQQTPTPSPSIGSNLSGGPGQLYANQSPNFSLLDLEILHFWTSTSAFEFLDFPSGARVFQVNFVQEAINYPFLMYEILSLSALHLAYLRPDRVSVYRNIATSHHTTALSLAQAELRGISSENCHACFAFSTMVYIHAWASQGAEGASNLFFRSESHDDVGIQWVKLHRGALAVIGGNIFQLVINGPLGPLIEPWRDFDEKKRAQPPLPPDEQRHLDALAEAWNSRSARQLPLPLPHKEILEKTLVTLKMVFSLSAFNREISSLSAAISWLTMIPDEFVALVEQKTPEALLLVGCYCVLLKRVEYMWWVKGKSRYLLETVLAELGPEWDRWTAWPVSEVLHPVQRTMGPNGWE</sequence>
<feature type="domain" description="Zn(2)-C6 fungal-type" evidence="4">
    <location>
        <begin position="577"/>
        <end position="607"/>
    </location>
</feature>
<dbReference type="CDD" id="cd00067">
    <property type="entry name" value="GAL4"/>
    <property type="match status" value="1"/>
</dbReference>
<dbReference type="InterPro" id="IPR036864">
    <property type="entry name" value="Zn2-C6_fun-type_DNA-bd_sf"/>
</dbReference>
<dbReference type="PANTHER" id="PTHR47784:SF4">
    <property type="entry name" value="ZN(II)2CYS6 TRANSCRIPTION FACTOR (EUROFUNG)"/>
    <property type="match status" value="1"/>
</dbReference>
<gene>
    <name evidence="5" type="ORF">B7463_g10782</name>
</gene>
<evidence type="ECO:0000313" key="5">
    <source>
        <dbReference type="EMBL" id="RFU25565.1"/>
    </source>
</evidence>
<feature type="compositionally biased region" description="Basic residues" evidence="3">
    <location>
        <begin position="566"/>
        <end position="575"/>
    </location>
</feature>
<dbReference type="EMBL" id="NCSJ02000324">
    <property type="protein sequence ID" value="RFU25565.1"/>
    <property type="molecule type" value="Genomic_DNA"/>
</dbReference>
<feature type="region of interest" description="Disordered" evidence="3">
    <location>
        <begin position="233"/>
        <end position="370"/>
    </location>
</feature>
<dbReference type="Pfam" id="PF00172">
    <property type="entry name" value="Zn_clus"/>
    <property type="match status" value="1"/>
</dbReference>
<dbReference type="InterPro" id="IPR001138">
    <property type="entry name" value="Zn2Cys6_DnaBD"/>
</dbReference>
<name>A0A3E2GWM0_SCYLI</name>
<proteinExistence type="predicted"/>
<feature type="compositionally biased region" description="Pro residues" evidence="3">
    <location>
        <begin position="491"/>
        <end position="501"/>
    </location>
</feature>
<keyword evidence="1" id="KW-0539">Nucleus</keyword>
<feature type="compositionally biased region" description="Basic and acidic residues" evidence="3">
    <location>
        <begin position="278"/>
        <end position="288"/>
    </location>
</feature>
<dbReference type="GO" id="GO:0007034">
    <property type="term" value="P:vacuolar transport"/>
    <property type="evidence" value="ECO:0007669"/>
    <property type="project" value="InterPro"/>
</dbReference>
<dbReference type="PANTHER" id="PTHR47784">
    <property type="entry name" value="STEROL UPTAKE CONTROL PROTEIN 2"/>
    <property type="match status" value="1"/>
</dbReference>
<reference evidence="5 6" key="1">
    <citation type="submission" date="2018-05" db="EMBL/GenBank/DDBJ databases">
        <title>Draft genome sequence of Scytalidium lignicola DSM 105466, a ubiquitous saprotrophic fungus.</title>
        <authorList>
            <person name="Buettner E."/>
            <person name="Gebauer A.M."/>
            <person name="Hofrichter M."/>
            <person name="Liers C."/>
            <person name="Kellner H."/>
        </authorList>
    </citation>
    <scope>NUCLEOTIDE SEQUENCE [LARGE SCALE GENOMIC DNA]</scope>
    <source>
        <strain evidence="5 6">DSM 105466</strain>
    </source>
</reference>
<dbReference type="GO" id="GO:0001228">
    <property type="term" value="F:DNA-binding transcription activator activity, RNA polymerase II-specific"/>
    <property type="evidence" value="ECO:0007669"/>
    <property type="project" value="TreeGrafter"/>
</dbReference>
<dbReference type="PROSITE" id="PS50048">
    <property type="entry name" value="ZN2_CY6_FUNGAL_2"/>
    <property type="match status" value="1"/>
</dbReference>
<feature type="region of interest" description="Disordered" evidence="3">
    <location>
        <begin position="440"/>
        <end position="517"/>
    </location>
</feature>
<feature type="coiled-coil region" evidence="2">
    <location>
        <begin position="71"/>
        <end position="118"/>
    </location>
</feature>
<dbReference type="AlphaFoldDB" id="A0A3E2GWM0"/>
<dbReference type="Gene3D" id="6.10.250.1710">
    <property type="match status" value="1"/>
</dbReference>
<protein>
    <recommendedName>
        <fullName evidence="4">Zn(2)-C6 fungal-type domain-containing protein</fullName>
    </recommendedName>
</protein>
<feature type="compositionally biased region" description="Basic and acidic residues" evidence="3">
    <location>
        <begin position="233"/>
        <end position="249"/>
    </location>
</feature>
<dbReference type="SUPFAM" id="SSF57701">
    <property type="entry name" value="Zn2/Cys6 DNA-binding domain"/>
    <property type="match status" value="1"/>
</dbReference>
<dbReference type="GO" id="GO:0008270">
    <property type="term" value="F:zinc ion binding"/>
    <property type="evidence" value="ECO:0007669"/>
    <property type="project" value="InterPro"/>
</dbReference>
<keyword evidence="2" id="KW-0175">Coiled coil</keyword>
<dbReference type="InterPro" id="IPR005024">
    <property type="entry name" value="Snf7_fam"/>
</dbReference>
<evidence type="ECO:0000256" key="2">
    <source>
        <dbReference type="SAM" id="Coils"/>
    </source>
</evidence>
<feature type="compositionally biased region" description="Low complexity" evidence="3">
    <location>
        <begin position="541"/>
        <end position="561"/>
    </location>
</feature>
<evidence type="ECO:0000313" key="6">
    <source>
        <dbReference type="Proteomes" id="UP000258309"/>
    </source>
</evidence>
<evidence type="ECO:0000256" key="1">
    <source>
        <dbReference type="ARBA" id="ARBA00023242"/>
    </source>
</evidence>
<dbReference type="Proteomes" id="UP000258309">
    <property type="component" value="Unassembled WGS sequence"/>
</dbReference>
<dbReference type="PROSITE" id="PS00463">
    <property type="entry name" value="ZN2_CY6_FUNGAL_1"/>
    <property type="match status" value="1"/>
</dbReference>
<feature type="compositionally biased region" description="Polar residues" evidence="3">
    <location>
        <begin position="507"/>
        <end position="516"/>
    </location>
</feature>
<feature type="compositionally biased region" description="Polar residues" evidence="3">
    <location>
        <begin position="449"/>
        <end position="458"/>
    </location>
</feature>
<evidence type="ECO:0000256" key="3">
    <source>
        <dbReference type="SAM" id="MobiDB-lite"/>
    </source>
</evidence>
<keyword evidence="6" id="KW-1185">Reference proteome</keyword>
<feature type="non-terminal residue" evidence="5">
    <location>
        <position position="1"/>
    </location>
</feature>